<dbReference type="InterPro" id="IPR001054">
    <property type="entry name" value="A/G_cyclase"/>
</dbReference>
<dbReference type="PROSITE" id="PS50125">
    <property type="entry name" value="GUANYLATE_CYCLASE_2"/>
    <property type="match status" value="1"/>
</dbReference>
<dbReference type="PROSITE" id="PS50005">
    <property type="entry name" value="TPR"/>
    <property type="match status" value="1"/>
</dbReference>
<dbReference type="SUPFAM" id="SSF48452">
    <property type="entry name" value="TPR-like"/>
    <property type="match status" value="1"/>
</dbReference>
<dbReference type="Proteomes" id="UP000179157">
    <property type="component" value="Unassembled WGS sequence"/>
</dbReference>
<dbReference type="SMART" id="SM00044">
    <property type="entry name" value="CYCc"/>
    <property type="match status" value="1"/>
</dbReference>
<dbReference type="SMART" id="SM00028">
    <property type="entry name" value="TPR"/>
    <property type="match status" value="5"/>
</dbReference>
<dbReference type="GO" id="GO:0006171">
    <property type="term" value="P:cAMP biosynthetic process"/>
    <property type="evidence" value="ECO:0007669"/>
    <property type="project" value="TreeGrafter"/>
</dbReference>
<gene>
    <name evidence="3" type="ORF">A2Z21_05290</name>
</gene>
<dbReference type="Gene3D" id="3.40.50.10070">
    <property type="entry name" value="TolB, N-terminal domain"/>
    <property type="match status" value="1"/>
</dbReference>
<reference evidence="3 4" key="1">
    <citation type="journal article" date="2016" name="Nat. Commun.">
        <title>Thousands of microbial genomes shed light on interconnected biogeochemical processes in an aquifer system.</title>
        <authorList>
            <person name="Anantharaman K."/>
            <person name="Brown C.T."/>
            <person name="Hug L.A."/>
            <person name="Sharon I."/>
            <person name="Castelle C.J."/>
            <person name="Probst A.J."/>
            <person name="Thomas B.C."/>
            <person name="Singh A."/>
            <person name="Wilkins M.J."/>
            <person name="Karaoz U."/>
            <person name="Brodie E.L."/>
            <person name="Williams K.H."/>
            <person name="Hubbard S.S."/>
            <person name="Banfield J.F."/>
        </authorList>
    </citation>
    <scope>NUCLEOTIDE SEQUENCE [LARGE SCALE GENOMIC DNA]</scope>
    <source>
        <strain evidence="4">RBG_16_55_9</strain>
    </source>
</reference>
<dbReference type="CDD" id="cd07302">
    <property type="entry name" value="CHD"/>
    <property type="match status" value="1"/>
</dbReference>
<dbReference type="PANTHER" id="PTHR43081:SF19">
    <property type="entry name" value="PH-SENSITIVE ADENYLATE CYCLASE RV1264"/>
    <property type="match status" value="1"/>
</dbReference>
<dbReference type="Pfam" id="PF00211">
    <property type="entry name" value="Guanylate_cyc"/>
    <property type="match status" value="1"/>
</dbReference>
<dbReference type="InterPro" id="IPR011990">
    <property type="entry name" value="TPR-like_helical_dom_sf"/>
</dbReference>
<dbReference type="Gene3D" id="3.30.70.1230">
    <property type="entry name" value="Nucleotide cyclase"/>
    <property type="match status" value="1"/>
</dbReference>
<proteinExistence type="predicted"/>
<dbReference type="Gene3D" id="1.25.40.10">
    <property type="entry name" value="Tetratricopeptide repeat domain"/>
    <property type="match status" value="2"/>
</dbReference>
<dbReference type="GO" id="GO:0035556">
    <property type="term" value="P:intracellular signal transduction"/>
    <property type="evidence" value="ECO:0007669"/>
    <property type="project" value="InterPro"/>
</dbReference>
<evidence type="ECO:0000313" key="3">
    <source>
        <dbReference type="EMBL" id="OGF53634.1"/>
    </source>
</evidence>
<dbReference type="GO" id="GO:0004016">
    <property type="term" value="F:adenylate cyclase activity"/>
    <property type="evidence" value="ECO:0007669"/>
    <property type="project" value="UniProtKB-ARBA"/>
</dbReference>
<feature type="repeat" description="TPR" evidence="1">
    <location>
        <begin position="482"/>
        <end position="515"/>
    </location>
</feature>
<protein>
    <recommendedName>
        <fullName evidence="2">Guanylate cyclase domain-containing protein</fullName>
    </recommendedName>
</protein>
<feature type="domain" description="Guanylate cyclase" evidence="2">
    <location>
        <begin position="10"/>
        <end position="124"/>
    </location>
</feature>
<dbReference type="AlphaFoldDB" id="A0A1F5UR47"/>
<comment type="caution">
    <text evidence="3">The sequence shown here is derived from an EMBL/GenBank/DDBJ whole genome shotgun (WGS) entry which is preliminary data.</text>
</comment>
<dbReference type="SUPFAM" id="SSF55073">
    <property type="entry name" value="Nucleotide cyclase"/>
    <property type="match status" value="1"/>
</dbReference>
<dbReference type="InterPro" id="IPR029787">
    <property type="entry name" value="Nucleotide_cyclase"/>
</dbReference>
<accession>A0A1F5UR47</accession>
<evidence type="ECO:0000256" key="1">
    <source>
        <dbReference type="PROSITE-ProRule" id="PRU00339"/>
    </source>
</evidence>
<evidence type="ECO:0000313" key="4">
    <source>
        <dbReference type="Proteomes" id="UP000179157"/>
    </source>
</evidence>
<dbReference type="NCBIfam" id="NF047558">
    <property type="entry name" value="TPR_END_plus"/>
    <property type="match status" value="1"/>
</dbReference>
<sequence length="645" mass="73340">MGNEHRHLAAIMFTDMVGYTALTQQNEALALELLVEQQRMVRRLFPAHNGKEIKATGDGFFIEFSSALEAARCAIAIQKMLADRNAFAPLDRRFHIRIGLHLGDVVHRDGDVFGDGVNIASRIEPLADPGGISISEDIYRQIRNKIDAPIVSLGERELKNVELPVGIYKVVLHSEGEVPQSPTLPDKSRIAVLPLVNLSTDPQDEYFTDGMTEELIYTLSKICCLRVIAQTSVMRYKDARKSVAEIGRELKVGTVLEGSVRKAGNKLRITVQLIDVRSEEHLWSEKYDRELEDVFAIQSDIAHRVAEALQVELLAKEKSQIDKKATENLEAYQLYLKGRYFWNKWTAGGMKKGIEFFTQAITTDPNYALAYAGLADSHSGLGSSEALGLPPKEALQRAKKAAEKALELDETLAEAHTSLGLIQLHYEWNWANAKSELMRAIELNANHADAYHWYSHYWILLGQTNESLVASKRALELDPLDVEMIVHLAFHHFFARQYDLALEQCQKALEMDPSFFEAHLFLGWAYEQKAMYEEALAALQAARRIEDSPRTLVWMGRTYAMSGRRDEAMRMLNELDELSRRRYVSPYDMATILMSLGEKDQAFEWLDKAYEARTSWLVYLKVDPRFDSLRSDPRFMALLKKMGLY</sequence>
<dbReference type="Pfam" id="PF14559">
    <property type="entry name" value="TPR_19"/>
    <property type="match status" value="1"/>
</dbReference>
<keyword evidence="1" id="KW-0802">TPR repeat</keyword>
<name>A0A1F5UR47_FRAXR</name>
<dbReference type="STRING" id="1817864.A2Z21_05290"/>
<dbReference type="PANTHER" id="PTHR43081">
    <property type="entry name" value="ADENYLATE CYCLASE, TERMINAL-DIFFERENTIATION SPECIFIC-RELATED"/>
    <property type="match status" value="1"/>
</dbReference>
<dbReference type="InterPro" id="IPR019734">
    <property type="entry name" value="TPR_rpt"/>
</dbReference>
<organism evidence="3 4">
    <name type="scientific">Fraserbacteria sp. (strain RBG_16_55_9)</name>
    <dbReference type="NCBI Taxonomy" id="1817864"/>
    <lineage>
        <taxon>Bacteria</taxon>
        <taxon>Candidatus Fraseribacteriota</taxon>
    </lineage>
</organism>
<dbReference type="InterPro" id="IPR050697">
    <property type="entry name" value="Adenylyl/Guanylyl_Cyclase_3/4"/>
</dbReference>
<dbReference type="EMBL" id="MFGX01000099">
    <property type="protein sequence ID" value="OGF53634.1"/>
    <property type="molecule type" value="Genomic_DNA"/>
</dbReference>
<evidence type="ECO:0000259" key="2">
    <source>
        <dbReference type="PROSITE" id="PS50125"/>
    </source>
</evidence>